<dbReference type="RefSeq" id="WP_380604068.1">
    <property type="nucleotide sequence ID" value="NZ_JBHSDU010000015.1"/>
</dbReference>
<organism evidence="3 4">
    <name type="scientific">Steroidobacter flavus</name>
    <dbReference type="NCBI Taxonomy" id="1842136"/>
    <lineage>
        <taxon>Bacteria</taxon>
        <taxon>Pseudomonadati</taxon>
        <taxon>Pseudomonadota</taxon>
        <taxon>Gammaproteobacteria</taxon>
        <taxon>Steroidobacterales</taxon>
        <taxon>Steroidobacteraceae</taxon>
        <taxon>Steroidobacter</taxon>
    </lineage>
</organism>
<dbReference type="Proteomes" id="UP001595904">
    <property type="component" value="Unassembled WGS sequence"/>
</dbReference>
<name>A0ABV8T4G9_9GAMM</name>
<evidence type="ECO:0000313" key="3">
    <source>
        <dbReference type="EMBL" id="MFC4313604.1"/>
    </source>
</evidence>
<dbReference type="EMBL" id="JBHSDU010000015">
    <property type="protein sequence ID" value="MFC4313604.1"/>
    <property type="molecule type" value="Genomic_DNA"/>
</dbReference>
<gene>
    <name evidence="3" type="ORF">ACFPN2_31310</name>
</gene>
<protein>
    <submittedName>
        <fullName evidence="3">Uncharacterized protein</fullName>
    </submittedName>
</protein>
<evidence type="ECO:0000256" key="2">
    <source>
        <dbReference type="SAM" id="SignalP"/>
    </source>
</evidence>
<evidence type="ECO:0000313" key="4">
    <source>
        <dbReference type="Proteomes" id="UP001595904"/>
    </source>
</evidence>
<accession>A0ABV8T4G9</accession>
<sequence>MKAGSAPLWLLCIATSSTSFAQSNEEMNAANNPLQPALGLNLQNYYIDSYYGAGDADSNSALLRAAVPHKLFGRPQLLRATLPIVTSPDLPPLEQKTDVGDLNLFDILLTKRGQFELGLGPQLTAPTAGRDETGTGKWQAGLAALVVSPRQWDSWADSSPGNTRSSATATSSSSRSGRSRTMATACPNFRYTPG</sequence>
<feature type="signal peptide" evidence="2">
    <location>
        <begin position="1"/>
        <end position="21"/>
    </location>
</feature>
<feature type="region of interest" description="Disordered" evidence="1">
    <location>
        <begin position="153"/>
        <end position="194"/>
    </location>
</feature>
<proteinExistence type="predicted"/>
<keyword evidence="2" id="KW-0732">Signal</keyword>
<feature type="chain" id="PRO_5045495651" evidence="2">
    <location>
        <begin position="22"/>
        <end position="194"/>
    </location>
</feature>
<comment type="caution">
    <text evidence="3">The sequence shown here is derived from an EMBL/GenBank/DDBJ whole genome shotgun (WGS) entry which is preliminary data.</text>
</comment>
<feature type="compositionally biased region" description="Low complexity" evidence="1">
    <location>
        <begin position="163"/>
        <end position="185"/>
    </location>
</feature>
<keyword evidence="4" id="KW-1185">Reference proteome</keyword>
<reference evidence="4" key="1">
    <citation type="journal article" date="2019" name="Int. J. Syst. Evol. Microbiol.">
        <title>The Global Catalogue of Microorganisms (GCM) 10K type strain sequencing project: providing services to taxonomists for standard genome sequencing and annotation.</title>
        <authorList>
            <consortium name="The Broad Institute Genomics Platform"/>
            <consortium name="The Broad Institute Genome Sequencing Center for Infectious Disease"/>
            <person name="Wu L."/>
            <person name="Ma J."/>
        </authorList>
    </citation>
    <scope>NUCLEOTIDE SEQUENCE [LARGE SCALE GENOMIC DNA]</scope>
    <source>
        <strain evidence="4">CGMCC 1.10759</strain>
    </source>
</reference>
<evidence type="ECO:0000256" key="1">
    <source>
        <dbReference type="SAM" id="MobiDB-lite"/>
    </source>
</evidence>